<reference evidence="2" key="2">
    <citation type="submission" date="2008-04" db="EMBL/GenBank/DDBJ databases">
        <title>Draft genome sequence of Providencia stuartii(ATCC 25827).</title>
        <authorList>
            <person name="Sudarsanam P."/>
            <person name="Ley R."/>
            <person name="Guruge J."/>
            <person name="Turnbaugh P.J."/>
            <person name="Mahowald M."/>
            <person name="Liep D."/>
            <person name="Gordon J."/>
        </authorList>
    </citation>
    <scope>NUCLEOTIDE SEQUENCE [LARGE SCALE GENOMIC DNA]</scope>
    <source>
        <strain evidence="2">ATCC 25827</strain>
    </source>
</reference>
<comment type="caution">
    <text evidence="1">The sequence shown here is derived from an EMBL/GenBank/DDBJ whole genome shotgun (WGS) entry which is preliminary data.</text>
</comment>
<sequence length="53" mass="6375">MPLHTQLSFILRTTDHWLKLSKELKYKVAINYLIYQKSLAFLSLYSINQYLLL</sequence>
<evidence type="ECO:0000313" key="2">
    <source>
        <dbReference type="Proteomes" id="UP000004506"/>
    </source>
</evidence>
<reference evidence="1 2" key="3">
    <citation type="submission" date="2008-05" db="EMBL/GenBank/DDBJ databases">
        <authorList>
            <person name="Fulton L."/>
            <person name="Clifton S."/>
            <person name="Fulton B."/>
            <person name="Xu J."/>
            <person name="Minx P."/>
            <person name="Pepin K.H."/>
            <person name="Johnson M."/>
            <person name="Thiruvilangam P."/>
            <person name="Bhonagiri V."/>
            <person name="Nash W.E."/>
            <person name="Mardis E.R."/>
            <person name="Wilson R.K."/>
        </authorList>
    </citation>
    <scope>NUCLEOTIDE SEQUENCE [LARGE SCALE GENOMIC DNA]</scope>
    <source>
        <strain evidence="1 2">ATCC 25827</strain>
    </source>
</reference>
<dbReference type="AlphaFoldDB" id="A0AA86YRY6"/>
<name>A0AA86YRY6_PROST</name>
<proteinExistence type="predicted"/>
<gene>
    <name evidence="1" type="ORF">PROSTU_02298</name>
</gene>
<reference evidence="2" key="1">
    <citation type="submission" date="2008-04" db="EMBL/GenBank/DDBJ databases">
        <title>Draft genome sequence of Providencia stuartii (ATCC 25827).</title>
        <authorList>
            <person name="Sudarsanam P."/>
            <person name="Ley R."/>
            <person name="Guruge J."/>
            <person name="Turnbaugh P.J."/>
            <person name="Mahowald M."/>
            <person name="Liep D."/>
            <person name="Gordon J."/>
        </authorList>
    </citation>
    <scope>NUCLEOTIDE SEQUENCE [LARGE SCALE GENOMIC DNA]</scope>
    <source>
        <strain evidence="2">ATCC 25827</strain>
    </source>
</reference>
<evidence type="ECO:0000313" key="1">
    <source>
        <dbReference type="EMBL" id="EDU59111.1"/>
    </source>
</evidence>
<organism evidence="1 2">
    <name type="scientific">Providencia stuartii ATCC 25827</name>
    <dbReference type="NCBI Taxonomy" id="471874"/>
    <lineage>
        <taxon>Bacteria</taxon>
        <taxon>Pseudomonadati</taxon>
        <taxon>Pseudomonadota</taxon>
        <taxon>Gammaproteobacteria</taxon>
        <taxon>Enterobacterales</taxon>
        <taxon>Morganellaceae</taxon>
        <taxon>Providencia</taxon>
    </lineage>
</organism>
<protein>
    <submittedName>
        <fullName evidence="1">Uncharacterized protein</fullName>
    </submittedName>
</protein>
<accession>A0AA86YRY6</accession>
<dbReference type="Proteomes" id="UP000004506">
    <property type="component" value="Unassembled WGS sequence"/>
</dbReference>
<dbReference type="EMBL" id="ABJD02000101">
    <property type="protein sequence ID" value="EDU59111.1"/>
    <property type="molecule type" value="Genomic_DNA"/>
</dbReference>